<keyword evidence="2" id="KW-0808">Transferase</keyword>
<dbReference type="SMART" id="SM00219">
    <property type="entry name" value="TyrKc"/>
    <property type="match status" value="1"/>
</dbReference>
<dbReference type="InterPro" id="IPR017441">
    <property type="entry name" value="Protein_kinase_ATP_BS"/>
</dbReference>
<dbReference type="Pfam" id="PF00069">
    <property type="entry name" value="Pkinase"/>
    <property type="match status" value="1"/>
</dbReference>
<sequence>MKWRDILAWFDRPLRMDTIVSQRYKIESVIGMGSYGFTYIVYDLQTKEKRVLKQLRQSKQKYMSGRRSFAQEQAILEQLNHPAIPRLYDGFIWKKQPFFVMEYMPGKNFEDFIFKDGHVYEEREVFQILYKVLEPVSYFHSKGIIHRDLRIPNILIKEGQISIIDFGLARFIEEIDERASTYEGEQAYMREIHYRSDFYALGHFTLFLLYSGYESTAKEERPWYEELQLMKENCEIIMRMLRMKPPYYENIQEVREDVRHVLERMGDTCFKSF</sequence>
<name>A0A1Y3MCH5_9BACI</name>
<dbReference type="EMBL" id="MWPX01000022">
    <property type="protein sequence ID" value="OUM47464.1"/>
    <property type="molecule type" value="Genomic_DNA"/>
</dbReference>
<proteinExistence type="predicted"/>
<organism evidence="2 3">
    <name type="scientific">Bacillus pseudomycoides</name>
    <dbReference type="NCBI Taxonomy" id="64104"/>
    <lineage>
        <taxon>Bacteria</taxon>
        <taxon>Bacillati</taxon>
        <taxon>Bacillota</taxon>
        <taxon>Bacilli</taxon>
        <taxon>Bacillales</taxon>
        <taxon>Bacillaceae</taxon>
        <taxon>Bacillus</taxon>
        <taxon>Bacillus cereus group</taxon>
    </lineage>
</organism>
<dbReference type="Gene3D" id="1.10.510.10">
    <property type="entry name" value="Transferase(Phosphotransferase) domain 1"/>
    <property type="match status" value="1"/>
</dbReference>
<dbReference type="GO" id="GO:0005524">
    <property type="term" value="F:ATP binding"/>
    <property type="evidence" value="ECO:0007669"/>
    <property type="project" value="UniProtKB-UniRule"/>
</dbReference>
<keyword evidence="1" id="KW-0067">ATP-binding</keyword>
<comment type="caution">
    <text evidence="2">The sequence shown here is derived from an EMBL/GenBank/DDBJ whole genome shotgun (WGS) entry which is preliminary data.</text>
</comment>
<dbReference type="InterPro" id="IPR000719">
    <property type="entry name" value="Prot_kinase_dom"/>
</dbReference>
<evidence type="ECO:0000313" key="3">
    <source>
        <dbReference type="Proteomes" id="UP000195321"/>
    </source>
</evidence>
<dbReference type="PANTHER" id="PTHR44167">
    <property type="entry name" value="OVARIAN-SPECIFIC SERINE/THREONINE-PROTEIN KINASE LOK-RELATED"/>
    <property type="match status" value="1"/>
</dbReference>
<dbReference type="PROSITE" id="PS50011">
    <property type="entry name" value="PROTEIN_KINASE_DOM"/>
    <property type="match status" value="1"/>
</dbReference>
<protein>
    <submittedName>
        <fullName evidence="2">Serine/threonine protein kinase</fullName>
    </submittedName>
</protein>
<dbReference type="SUPFAM" id="SSF56112">
    <property type="entry name" value="Protein kinase-like (PK-like)"/>
    <property type="match status" value="1"/>
</dbReference>
<dbReference type="PROSITE" id="PS00107">
    <property type="entry name" value="PROTEIN_KINASE_ATP"/>
    <property type="match status" value="1"/>
</dbReference>
<dbReference type="GO" id="GO:0004713">
    <property type="term" value="F:protein tyrosine kinase activity"/>
    <property type="evidence" value="ECO:0007669"/>
    <property type="project" value="InterPro"/>
</dbReference>
<keyword evidence="2" id="KW-0418">Kinase</keyword>
<dbReference type="InterPro" id="IPR020635">
    <property type="entry name" value="Tyr_kinase_cat_dom"/>
</dbReference>
<keyword evidence="2" id="KW-0723">Serine/threonine-protein kinase</keyword>
<accession>A0A1Y3MCH5</accession>
<dbReference type="PANTHER" id="PTHR44167:SF24">
    <property type="entry name" value="SERINE_THREONINE-PROTEIN KINASE CHK2"/>
    <property type="match status" value="1"/>
</dbReference>
<dbReference type="RefSeq" id="WP_016132764.1">
    <property type="nucleotide sequence ID" value="NZ_CP189809.1"/>
</dbReference>
<keyword evidence="1" id="KW-0547">Nucleotide-binding</keyword>
<evidence type="ECO:0000256" key="1">
    <source>
        <dbReference type="PROSITE-ProRule" id="PRU10141"/>
    </source>
</evidence>
<dbReference type="GO" id="GO:0004674">
    <property type="term" value="F:protein serine/threonine kinase activity"/>
    <property type="evidence" value="ECO:0007669"/>
    <property type="project" value="UniProtKB-KW"/>
</dbReference>
<dbReference type="CDD" id="cd14014">
    <property type="entry name" value="STKc_PknB_like"/>
    <property type="match status" value="1"/>
</dbReference>
<dbReference type="Proteomes" id="UP000195321">
    <property type="component" value="Unassembled WGS sequence"/>
</dbReference>
<gene>
    <name evidence="2" type="ORF">BW425_17885</name>
</gene>
<feature type="binding site" evidence="1">
    <location>
        <position position="53"/>
    </location>
    <ligand>
        <name>ATP</name>
        <dbReference type="ChEBI" id="CHEBI:30616"/>
    </ligand>
</feature>
<reference evidence="2 3" key="1">
    <citation type="submission" date="2017-02" db="EMBL/GenBank/DDBJ databases">
        <title>Bacillus pseudomycoides isolate FSL K6-0042.</title>
        <authorList>
            <person name="Kovac J."/>
        </authorList>
    </citation>
    <scope>NUCLEOTIDE SEQUENCE [LARGE SCALE GENOMIC DNA]</scope>
    <source>
        <strain evidence="2 3">FSL K6-0042</strain>
    </source>
</reference>
<evidence type="ECO:0000313" key="2">
    <source>
        <dbReference type="EMBL" id="OUM47464.1"/>
    </source>
</evidence>
<dbReference type="AlphaFoldDB" id="A0A1Y3MCH5"/>
<dbReference type="InterPro" id="IPR011009">
    <property type="entry name" value="Kinase-like_dom_sf"/>
</dbReference>